<accession>A0A401YEN5</accession>
<evidence type="ECO:0000313" key="4">
    <source>
        <dbReference type="Proteomes" id="UP000286931"/>
    </source>
</evidence>
<dbReference type="PANTHER" id="PTHR43798:SF33">
    <property type="entry name" value="HYDROLASE, PUTATIVE (AFU_ORTHOLOGUE AFUA_2G14860)-RELATED"/>
    <property type="match status" value="1"/>
</dbReference>
<dbReference type="AlphaFoldDB" id="A0A401YEN5"/>
<keyword evidence="4" id="KW-1185">Reference proteome</keyword>
<dbReference type="InterPro" id="IPR029058">
    <property type="entry name" value="AB_hydrolase_fold"/>
</dbReference>
<evidence type="ECO:0000256" key="1">
    <source>
        <dbReference type="SAM" id="MobiDB-lite"/>
    </source>
</evidence>
<evidence type="ECO:0000313" key="3">
    <source>
        <dbReference type="EMBL" id="GCD93063.1"/>
    </source>
</evidence>
<dbReference type="PANTHER" id="PTHR43798">
    <property type="entry name" value="MONOACYLGLYCEROL LIPASE"/>
    <property type="match status" value="1"/>
</dbReference>
<sequence>MPNPSPAVHGDTALPPPPLGVRHAVGGRRLMLHRSGSGGPAVVFLPGSGMVGLDYVNIHNRTAELTTSVLYDRAGTGWSDPAELPRPAAEVADELHDLLRSADIPGPYLLVGHSLGGSYARVFAQRFPARVAGLLLLDPSHEDFLARVPEEVRRHAERTRREVEHMLREGVPDPTPEQLRQALDQLAPISDGWPESLRRPLLDYHLNAWRTGIDEAWNLDGEVADELRSGPGLPDVPLIVLTALAEEEAEVLMWSAETRQACSDVKAALHAQLARSVSKGEHRTLADAGHLWLHEERADAVLQAVDDLLHAARRPSERPTPTEHGTGAIDARKGSP</sequence>
<dbReference type="InterPro" id="IPR050266">
    <property type="entry name" value="AB_hydrolase_sf"/>
</dbReference>
<comment type="caution">
    <text evidence="3">The sequence shown here is derived from an EMBL/GenBank/DDBJ whole genome shotgun (WGS) entry which is preliminary data.</text>
</comment>
<dbReference type="Pfam" id="PF12697">
    <property type="entry name" value="Abhydrolase_6"/>
    <property type="match status" value="1"/>
</dbReference>
<dbReference type="InterPro" id="IPR000073">
    <property type="entry name" value="AB_hydrolase_1"/>
</dbReference>
<dbReference type="GO" id="GO:0047372">
    <property type="term" value="F:monoacylglycerol lipase activity"/>
    <property type="evidence" value="ECO:0007669"/>
    <property type="project" value="TreeGrafter"/>
</dbReference>
<feature type="domain" description="AB hydrolase-1" evidence="2">
    <location>
        <begin position="42"/>
        <end position="303"/>
    </location>
</feature>
<feature type="region of interest" description="Disordered" evidence="1">
    <location>
        <begin position="312"/>
        <end position="336"/>
    </location>
</feature>
<proteinExistence type="predicted"/>
<protein>
    <submittedName>
        <fullName evidence="3">Putative hydrolase</fullName>
    </submittedName>
</protein>
<gene>
    <name evidence="3" type="ORF">EHYA_00706</name>
</gene>
<dbReference type="RefSeq" id="WP_246126413.1">
    <property type="nucleotide sequence ID" value="NZ_BIFH01000013.1"/>
</dbReference>
<name>A0A401YEN5_9ACTN</name>
<feature type="compositionally biased region" description="Basic and acidic residues" evidence="1">
    <location>
        <begin position="312"/>
        <end position="321"/>
    </location>
</feature>
<reference evidence="3 4" key="1">
    <citation type="submission" date="2018-12" db="EMBL/GenBank/DDBJ databases">
        <title>Draft genome sequence of Embleya hyalina NBRC 13850T.</title>
        <authorList>
            <person name="Komaki H."/>
            <person name="Hosoyama A."/>
            <person name="Kimura A."/>
            <person name="Ichikawa N."/>
            <person name="Tamura T."/>
        </authorList>
    </citation>
    <scope>NUCLEOTIDE SEQUENCE [LARGE SCALE GENOMIC DNA]</scope>
    <source>
        <strain evidence="3 4">NBRC 13850</strain>
    </source>
</reference>
<evidence type="ECO:0000259" key="2">
    <source>
        <dbReference type="Pfam" id="PF12697"/>
    </source>
</evidence>
<keyword evidence="3" id="KW-0378">Hydrolase</keyword>
<dbReference type="Proteomes" id="UP000286931">
    <property type="component" value="Unassembled WGS sequence"/>
</dbReference>
<organism evidence="3 4">
    <name type="scientific">Embleya hyalina</name>
    <dbReference type="NCBI Taxonomy" id="516124"/>
    <lineage>
        <taxon>Bacteria</taxon>
        <taxon>Bacillati</taxon>
        <taxon>Actinomycetota</taxon>
        <taxon>Actinomycetes</taxon>
        <taxon>Kitasatosporales</taxon>
        <taxon>Streptomycetaceae</taxon>
        <taxon>Embleya</taxon>
    </lineage>
</organism>
<dbReference type="EMBL" id="BIFH01000013">
    <property type="protein sequence ID" value="GCD93063.1"/>
    <property type="molecule type" value="Genomic_DNA"/>
</dbReference>
<dbReference type="Gene3D" id="3.40.50.1820">
    <property type="entry name" value="alpha/beta hydrolase"/>
    <property type="match status" value="1"/>
</dbReference>
<dbReference type="GO" id="GO:0046464">
    <property type="term" value="P:acylglycerol catabolic process"/>
    <property type="evidence" value="ECO:0007669"/>
    <property type="project" value="TreeGrafter"/>
</dbReference>
<dbReference type="GO" id="GO:0016020">
    <property type="term" value="C:membrane"/>
    <property type="evidence" value="ECO:0007669"/>
    <property type="project" value="TreeGrafter"/>
</dbReference>
<dbReference type="SUPFAM" id="SSF53474">
    <property type="entry name" value="alpha/beta-Hydrolases"/>
    <property type="match status" value="1"/>
</dbReference>